<dbReference type="InterPro" id="IPR012957">
    <property type="entry name" value="CHD_C2"/>
</dbReference>
<feature type="region of interest" description="Disordered" evidence="1">
    <location>
        <begin position="1"/>
        <end position="109"/>
    </location>
</feature>
<dbReference type="Pfam" id="PF08074">
    <property type="entry name" value="CHDCT2"/>
    <property type="match status" value="1"/>
</dbReference>
<evidence type="ECO:0000313" key="3">
    <source>
        <dbReference type="EMBL" id="EDX11137.1"/>
    </source>
</evidence>
<feature type="domain" description="CHD C-terminal 2" evidence="2">
    <location>
        <begin position="110"/>
        <end position="194"/>
    </location>
</feature>
<feature type="compositionally biased region" description="Basic residues" evidence="1">
    <location>
        <begin position="43"/>
        <end position="53"/>
    </location>
</feature>
<dbReference type="STRING" id="7240.B4QRC4"/>
<feature type="compositionally biased region" description="Basic and acidic residues" evidence="1">
    <location>
        <begin position="95"/>
        <end position="107"/>
    </location>
</feature>
<proteinExistence type="predicted"/>
<evidence type="ECO:0000313" key="4">
    <source>
        <dbReference type="Proteomes" id="UP000000304"/>
    </source>
</evidence>
<reference evidence="3 4" key="1">
    <citation type="journal article" date="2007" name="Nature">
        <title>Evolution of genes and genomes on the Drosophila phylogeny.</title>
        <authorList>
            <consortium name="Drosophila 12 Genomes Consortium"/>
            <person name="Clark A.G."/>
            <person name="Eisen M.B."/>
            <person name="Smith D.R."/>
            <person name="Bergman C.M."/>
            <person name="Oliver B."/>
            <person name="Markow T.A."/>
            <person name="Kaufman T.C."/>
            <person name="Kellis M."/>
            <person name="Gelbart W."/>
            <person name="Iyer V.N."/>
            <person name="Pollard D.A."/>
            <person name="Sackton T.B."/>
            <person name="Larracuente A.M."/>
            <person name="Singh N.D."/>
            <person name="Abad J.P."/>
            <person name="Abt D.N."/>
            <person name="Adryan B."/>
            <person name="Aguade M."/>
            <person name="Akashi H."/>
            <person name="Anderson W.W."/>
            <person name="Aquadro C.F."/>
            <person name="Ardell D.H."/>
            <person name="Arguello R."/>
            <person name="Artieri C.G."/>
            <person name="Barbash D.A."/>
            <person name="Barker D."/>
            <person name="Barsanti P."/>
            <person name="Batterham P."/>
            <person name="Batzoglou S."/>
            <person name="Begun D."/>
            <person name="Bhutkar A."/>
            <person name="Blanco E."/>
            <person name="Bosak S.A."/>
            <person name="Bradley R.K."/>
            <person name="Brand A.D."/>
            <person name="Brent M.R."/>
            <person name="Brooks A.N."/>
            <person name="Brown R.H."/>
            <person name="Butlin R.K."/>
            <person name="Caggese C."/>
            <person name="Calvi B.R."/>
            <person name="Bernardo de Carvalho A."/>
            <person name="Caspi A."/>
            <person name="Castrezana S."/>
            <person name="Celniker S.E."/>
            <person name="Chang J.L."/>
            <person name="Chapple C."/>
            <person name="Chatterji S."/>
            <person name="Chinwalla A."/>
            <person name="Civetta A."/>
            <person name="Clifton S.W."/>
            <person name="Comeron J.M."/>
            <person name="Costello J.C."/>
            <person name="Coyne J.A."/>
            <person name="Daub J."/>
            <person name="David R.G."/>
            <person name="Delcher A.L."/>
            <person name="Delehaunty K."/>
            <person name="Do C.B."/>
            <person name="Ebling H."/>
            <person name="Edwards K."/>
            <person name="Eickbush T."/>
            <person name="Evans J.D."/>
            <person name="Filipski A."/>
            <person name="Findeiss S."/>
            <person name="Freyhult E."/>
            <person name="Fulton L."/>
            <person name="Fulton R."/>
            <person name="Garcia A.C."/>
            <person name="Gardiner A."/>
            <person name="Garfield D.A."/>
            <person name="Garvin B.E."/>
            <person name="Gibson G."/>
            <person name="Gilbert D."/>
            <person name="Gnerre S."/>
            <person name="Godfrey J."/>
            <person name="Good R."/>
            <person name="Gotea V."/>
            <person name="Gravely B."/>
            <person name="Greenberg A.J."/>
            <person name="Griffiths-Jones S."/>
            <person name="Gross S."/>
            <person name="Guigo R."/>
            <person name="Gustafson E.A."/>
            <person name="Haerty W."/>
            <person name="Hahn M.W."/>
            <person name="Halligan D.L."/>
            <person name="Halpern A.L."/>
            <person name="Halter G.M."/>
            <person name="Han M.V."/>
            <person name="Heger A."/>
            <person name="Hillier L."/>
            <person name="Hinrichs A.S."/>
            <person name="Holmes I."/>
            <person name="Hoskins R.A."/>
            <person name="Hubisz M.J."/>
            <person name="Hultmark D."/>
            <person name="Huntley M.A."/>
            <person name="Jaffe D.B."/>
            <person name="Jagadeeshan S."/>
            <person name="Jeck W.R."/>
            <person name="Johnson J."/>
            <person name="Jones C.D."/>
            <person name="Jordan W.C."/>
            <person name="Karpen G.H."/>
            <person name="Kataoka E."/>
            <person name="Keightley P.D."/>
            <person name="Kheradpour P."/>
            <person name="Kirkness E.F."/>
            <person name="Koerich L.B."/>
            <person name="Kristiansen K."/>
            <person name="Kudrna D."/>
            <person name="Kulathinal R.J."/>
            <person name="Kumar S."/>
            <person name="Kwok R."/>
            <person name="Lander E."/>
            <person name="Langley C.H."/>
            <person name="Lapoint R."/>
            <person name="Lazzaro B.P."/>
            <person name="Lee S.J."/>
            <person name="Levesque L."/>
            <person name="Li R."/>
            <person name="Lin C.F."/>
            <person name="Lin M.F."/>
            <person name="Lindblad-Toh K."/>
            <person name="Llopart A."/>
            <person name="Long M."/>
            <person name="Low L."/>
            <person name="Lozovsky E."/>
            <person name="Lu J."/>
            <person name="Luo M."/>
            <person name="Machado C.A."/>
            <person name="Makalowski W."/>
            <person name="Marzo M."/>
            <person name="Matsuda M."/>
            <person name="Matzkin L."/>
            <person name="McAllister B."/>
            <person name="McBride C.S."/>
            <person name="McKernan B."/>
            <person name="McKernan K."/>
            <person name="Mendez-Lago M."/>
            <person name="Minx P."/>
            <person name="Mollenhauer M.U."/>
            <person name="Montooth K."/>
            <person name="Mount S.M."/>
            <person name="Mu X."/>
            <person name="Myers E."/>
            <person name="Negre B."/>
            <person name="Newfeld S."/>
            <person name="Nielsen R."/>
            <person name="Noor M.A."/>
            <person name="O'Grady P."/>
            <person name="Pachter L."/>
            <person name="Papaceit M."/>
            <person name="Parisi M.J."/>
            <person name="Parisi M."/>
            <person name="Parts L."/>
            <person name="Pedersen J.S."/>
            <person name="Pesole G."/>
            <person name="Phillippy A.M."/>
            <person name="Ponting C.P."/>
            <person name="Pop M."/>
            <person name="Porcelli D."/>
            <person name="Powell J.R."/>
            <person name="Prohaska S."/>
            <person name="Pruitt K."/>
            <person name="Puig M."/>
            <person name="Quesneville H."/>
            <person name="Ram K.R."/>
            <person name="Rand D."/>
            <person name="Rasmussen M.D."/>
            <person name="Reed L.K."/>
            <person name="Reenan R."/>
            <person name="Reily A."/>
            <person name="Remington K.A."/>
            <person name="Rieger T.T."/>
            <person name="Ritchie M.G."/>
            <person name="Robin C."/>
            <person name="Rogers Y.H."/>
            <person name="Rohde C."/>
            <person name="Rozas J."/>
            <person name="Rubenfield M.J."/>
            <person name="Ruiz A."/>
            <person name="Russo S."/>
            <person name="Salzberg S.L."/>
            <person name="Sanchez-Gracia A."/>
            <person name="Saranga D.J."/>
            <person name="Sato H."/>
            <person name="Schaeffer S.W."/>
            <person name="Schatz M.C."/>
            <person name="Schlenke T."/>
            <person name="Schwartz R."/>
            <person name="Segarra C."/>
            <person name="Singh R.S."/>
            <person name="Sirot L."/>
            <person name="Sirota M."/>
            <person name="Sisneros N.B."/>
            <person name="Smith C.D."/>
            <person name="Smith T.F."/>
            <person name="Spieth J."/>
            <person name="Stage D.E."/>
            <person name="Stark A."/>
            <person name="Stephan W."/>
            <person name="Strausberg R.L."/>
            <person name="Strempel S."/>
            <person name="Sturgill D."/>
            <person name="Sutton G."/>
            <person name="Sutton G.G."/>
            <person name="Tao W."/>
            <person name="Teichmann S."/>
            <person name="Tobari Y.N."/>
            <person name="Tomimura Y."/>
            <person name="Tsolas J.M."/>
            <person name="Valente V.L."/>
            <person name="Venter E."/>
            <person name="Venter J.C."/>
            <person name="Vicario S."/>
            <person name="Vieira F.G."/>
            <person name="Vilella A.J."/>
            <person name="Villasante A."/>
            <person name="Walenz B."/>
            <person name="Wang J."/>
            <person name="Wasserman M."/>
            <person name="Watts T."/>
            <person name="Wilson D."/>
            <person name="Wilson R.K."/>
            <person name="Wing R.A."/>
            <person name="Wolfner M.F."/>
            <person name="Wong A."/>
            <person name="Wong G.K."/>
            <person name="Wu C.I."/>
            <person name="Wu G."/>
            <person name="Yamamoto D."/>
            <person name="Yang H.P."/>
            <person name="Yang S.P."/>
            <person name="Yorke J.A."/>
            <person name="Yoshida K."/>
            <person name="Zdobnov E."/>
            <person name="Zhang P."/>
            <person name="Zhang Y."/>
            <person name="Zimin A.V."/>
            <person name="Baldwin J."/>
            <person name="Abdouelleil A."/>
            <person name="Abdulkadir J."/>
            <person name="Abebe A."/>
            <person name="Abera B."/>
            <person name="Abreu J."/>
            <person name="Acer S.C."/>
            <person name="Aftuck L."/>
            <person name="Alexander A."/>
            <person name="An P."/>
            <person name="Anderson E."/>
            <person name="Anderson S."/>
            <person name="Arachi H."/>
            <person name="Azer M."/>
            <person name="Bachantsang P."/>
            <person name="Barry A."/>
            <person name="Bayul T."/>
            <person name="Berlin A."/>
            <person name="Bessette D."/>
            <person name="Bloom T."/>
            <person name="Blye J."/>
            <person name="Boguslavskiy L."/>
            <person name="Bonnet C."/>
            <person name="Boukhgalter B."/>
            <person name="Bourzgui I."/>
            <person name="Brown A."/>
            <person name="Cahill P."/>
            <person name="Channer S."/>
            <person name="Cheshatsang Y."/>
            <person name="Chuda L."/>
            <person name="Citroen M."/>
            <person name="Collymore A."/>
            <person name="Cooke P."/>
            <person name="Costello M."/>
            <person name="D'Aco K."/>
            <person name="Daza R."/>
            <person name="De Haan G."/>
            <person name="DeGray S."/>
            <person name="DeMaso C."/>
            <person name="Dhargay N."/>
            <person name="Dooley K."/>
            <person name="Dooley E."/>
            <person name="Doricent M."/>
            <person name="Dorje P."/>
            <person name="Dorjee K."/>
            <person name="Dupes A."/>
            <person name="Elong R."/>
            <person name="Falk J."/>
            <person name="Farina A."/>
            <person name="Faro S."/>
            <person name="Ferguson D."/>
            <person name="Fisher S."/>
            <person name="Foley C.D."/>
            <person name="Franke A."/>
            <person name="Friedrich D."/>
            <person name="Gadbois L."/>
            <person name="Gearin G."/>
            <person name="Gearin C.R."/>
            <person name="Giannoukos G."/>
            <person name="Goode T."/>
            <person name="Graham J."/>
            <person name="Grandbois E."/>
            <person name="Grewal S."/>
            <person name="Gyaltsen K."/>
            <person name="Hafez N."/>
            <person name="Hagos B."/>
            <person name="Hall J."/>
            <person name="Henson C."/>
            <person name="Hollinger A."/>
            <person name="Honan T."/>
            <person name="Huard M.D."/>
            <person name="Hughes L."/>
            <person name="Hurhula B."/>
            <person name="Husby M.E."/>
            <person name="Kamat A."/>
            <person name="Kanga B."/>
            <person name="Kashin S."/>
            <person name="Khazanovich D."/>
            <person name="Kisner P."/>
            <person name="Lance K."/>
            <person name="Lara M."/>
            <person name="Lee W."/>
            <person name="Lennon N."/>
            <person name="Letendre F."/>
            <person name="LeVine R."/>
            <person name="Lipovsky A."/>
            <person name="Liu X."/>
            <person name="Liu J."/>
            <person name="Liu S."/>
            <person name="Lokyitsang T."/>
            <person name="Lokyitsang Y."/>
            <person name="Lubonja R."/>
            <person name="Lui A."/>
            <person name="MacDonald P."/>
            <person name="Magnisalis V."/>
            <person name="Maru K."/>
            <person name="Matthews C."/>
            <person name="McCusker W."/>
            <person name="McDonough S."/>
            <person name="Mehta T."/>
            <person name="Meldrim J."/>
            <person name="Meneus L."/>
            <person name="Mihai O."/>
            <person name="Mihalev A."/>
            <person name="Mihova T."/>
            <person name="Mittelman R."/>
            <person name="Mlenga V."/>
            <person name="Montmayeur A."/>
            <person name="Mulrain L."/>
            <person name="Navidi A."/>
            <person name="Naylor J."/>
            <person name="Negash T."/>
            <person name="Nguyen T."/>
            <person name="Nguyen N."/>
            <person name="Nicol R."/>
            <person name="Norbu C."/>
            <person name="Norbu N."/>
            <person name="Novod N."/>
            <person name="O'Neill B."/>
            <person name="Osman S."/>
            <person name="Markiewicz E."/>
            <person name="Oyono O.L."/>
            <person name="Patti C."/>
            <person name="Phunkhang P."/>
            <person name="Pierre F."/>
            <person name="Priest M."/>
            <person name="Raghuraman S."/>
            <person name="Rege F."/>
            <person name="Reyes R."/>
            <person name="Rise C."/>
            <person name="Rogov P."/>
            <person name="Ross K."/>
            <person name="Ryan E."/>
            <person name="Settipalli S."/>
            <person name="Shea T."/>
            <person name="Sherpa N."/>
            <person name="Shi L."/>
            <person name="Shih D."/>
            <person name="Sparrow T."/>
            <person name="Spaulding J."/>
            <person name="Stalker J."/>
            <person name="Stange-Thomann N."/>
            <person name="Stavropoulos S."/>
            <person name="Stone C."/>
            <person name="Strader C."/>
            <person name="Tesfaye S."/>
            <person name="Thomson T."/>
            <person name="Thoulutsang Y."/>
            <person name="Thoulutsang D."/>
            <person name="Topham K."/>
            <person name="Topping I."/>
            <person name="Tsamla T."/>
            <person name="Vassiliev H."/>
            <person name="Vo A."/>
            <person name="Wangchuk T."/>
            <person name="Wangdi T."/>
            <person name="Weiand M."/>
            <person name="Wilkinson J."/>
            <person name="Wilson A."/>
            <person name="Yadav S."/>
            <person name="Young G."/>
            <person name="Yu Q."/>
            <person name="Zembek L."/>
            <person name="Zhong D."/>
            <person name="Zimmer A."/>
            <person name="Zwirko Z."/>
            <person name="Jaffe D.B."/>
            <person name="Alvarez P."/>
            <person name="Brockman W."/>
            <person name="Butler J."/>
            <person name="Chin C."/>
            <person name="Gnerre S."/>
            <person name="Grabherr M."/>
            <person name="Kleber M."/>
            <person name="Mauceli E."/>
            <person name="MacCallum I."/>
        </authorList>
    </citation>
    <scope>NUCLEOTIDE SEQUENCE [LARGE SCALE GENOMIC DNA]</scope>
    <source>
        <strain evidence="4">white501</strain>
    </source>
</reference>
<evidence type="ECO:0000259" key="2">
    <source>
        <dbReference type="Pfam" id="PF08074"/>
    </source>
</evidence>
<dbReference type="AlphaFoldDB" id="B4QRC4"/>
<organism evidence="3 4">
    <name type="scientific">Drosophila simulans</name>
    <name type="common">Fruit fly</name>
    <dbReference type="NCBI Taxonomy" id="7240"/>
    <lineage>
        <taxon>Eukaryota</taxon>
        <taxon>Metazoa</taxon>
        <taxon>Ecdysozoa</taxon>
        <taxon>Arthropoda</taxon>
        <taxon>Hexapoda</taxon>
        <taxon>Insecta</taxon>
        <taxon>Pterygota</taxon>
        <taxon>Neoptera</taxon>
        <taxon>Endopterygota</taxon>
        <taxon>Diptera</taxon>
        <taxon>Brachycera</taxon>
        <taxon>Muscomorpha</taxon>
        <taxon>Ephydroidea</taxon>
        <taxon>Drosophilidae</taxon>
        <taxon>Drosophila</taxon>
        <taxon>Sophophora</taxon>
    </lineage>
</organism>
<gene>
    <name evidence="3" type="primary">Dsim\GD12243</name>
    <name evidence="3" type="ORF">Dsim_GD12243</name>
</gene>
<name>B4QRC4_DROSI</name>
<dbReference type="HOGENOM" id="CLU_1012908_0_0_1"/>
<dbReference type="OrthoDB" id="5857104at2759"/>
<evidence type="ECO:0000256" key="1">
    <source>
        <dbReference type="SAM" id="MobiDB-lite"/>
    </source>
</evidence>
<feature type="compositionally biased region" description="Acidic residues" evidence="1">
    <location>
        <begin position="1"/>
        <end position="10"/>
    </location>
</feature>
<accession>B4QRC4</accession>
<dbReference type="Proteomes" id="UP000000304">
    <property type="component" value="Chromosome 3L"/>
</dbReference>
<protein>
    <submittedName>
        <fullName evidence="3">GD12243</fullName>
    </submittedName>
</protein>
<keyword evidence="4" id="KW-1185">Reference proteome</keyword>
<sequence>MTHEEEEAQEDNAPAAELSNDSDAPLKPNNDEDDDYDPEDSRRKKKGKKRKTRKGEEKGRKKKKRKKNESEEDSDFVQHDENVEYPSTSKRGRKRKEEKQAAKEKESASSVLEQALVIEEQLRRAAYLNLAQDPSHPAMSLNARFAEVECLAESHQHLSKESLAGNKPANAVLHKVLNQLEELLSDMKSDVSRLPATLARIPPVAQRLQMSERSILSRLAATAGNASNAAQLMAQFPAGFQGTTLPAFTSGPAGNFANFRPQFSVPGQLSNNSGV</sequence>
<dbReference type="EMBL" id="CM000363">
    <property type="protein sequence ID" value="EDX11137.1"/>
    <property type="molecule type" value="Genomic_DNA"/>
</dbReference>